<protein>
    <recommendedName>
        <fullName evidence="4">Alcohol acetyltransferase</fullName>
    </recommendedName>
</protein>
<proteinExistence type="predicted"/>
<dbReference type="Gene3D" id="3.30.559.30">
    <property type="entry name" value="Nonribosomal peptide synthetase, condensation domain"/>
    <property type="match status" value="1"/>
</dbReference>
<evidence type="ECO:0000313" key="2">
    <source>
        <dbReference type="EMBL" id="KAL2914585.1"/>
    </source>
</evidence>
<dbReference type="PANTHER" id="PTHR28037:SF1">
    <property type="entry name" value="ALCOHOL O-ACETYLTRANSFERASE 1-RELATED"/>
    <property type="match status" value="1"/>
</dbReference>
<feature type="compositionally biased region" description="Polar residues" evidence="1">
    <location>
        <begin position="244"/>
        <end position="253"/>
    </location>
</feature>
<dbReference type="PANTHER" id="PTHR28037">
    <property type="entry name" value="ALCOHOL O-ACETYLTRANSFERASE 1-RELATED"/>
    <property type="match status" value="1"/>
</dbReference>
<evidence type="ECO:0008006" key="4">
    <source>
        <dbReference type="Google" id="ProtNLM"/>
    </source>
</evidence>
<dbReference type="Proteomes" id="UP001527925">
    <property type="component" value="Unassembled WGS sequence"/>
</dbReference>
<sequence length="481" mass="51142">MAAVIQSRPLNVKEASYLHVQYTNTIVVCGLVRMPQRPANALLAAIRSATARLALERPVLASHVVMHDRAHGPEYALELRSEPRVMPVVVTAAPAEGIDSLEFRERLYMTEAALNTAEAPRVHVAIDAAALDAPDEPRVTKALLMVAVPHCISDGRATTDLFCRLLQLVFLVPPPAAPAQTLADSAVAFVPPAARTPAAVLGMCWAVLSFFSWLLVVGKVAYLEPLAEISDGRLVPATPRAAESKTTPASQPQPHAPLPLDKLPKLGSRVKIIALSQDETARVLAAAKRHGCTVTAAVALAAAKSVAPMLALTKETYIMGCFPIDNRALTPVGPHVDGCFITGALLPHRMHDADHDTLAEISAMLKKQTRISNRYLGAHFLPKKTTPPVAKLKRGAADLWMSYGVSSLGKYPALDLGPGVAVEDLLFGSSAIMGNGPILDVTAITFGGQMTLVAVAPTELVTKSFFDATAGSLRTHLLNIQ</sequence>
<evidence type="ECO:0000256" key="1">
    <source>
        <dbReference type="SAM" id="MobiDB-lite"/>
    </source>
</evidence>
<name>A0ABR4N546_9FUNG</name>
<accession>A0ABR4N546</accession>
<dbReference type="Gene3D" id="3.30.559.10">
    <property type="entry name" value="Chloramphenicol acetyltransferase-like domain"/>
    <property type="match status" value="2"/>
</dbReference>
<organism evidence="2 3">
    <name type="scientific">Polyrhizophydium stewartii</name>
    <dbReference type="NCBI Taxonomy" id="2732419"/>
    <lineage>
        <taxon>Eukaryota</taxon>
        <taxon>Fungi</taxon>
        <taxon>Fungi incertae sedis</taxon>
        <taxon>Chytridiomycota</taxon>
        <taxon>Chytridiomycota incertae sedis</taxon>
        <taxon>Chytridiomycetes</taxon>
        <taxon>Rhizophydiales</taxon>
        <taxon>Rhizophydiales incertae sedis</taxon>
        <taxon>Polyrhizophydium</taxon>
    </lineage>
</organism>
<gene>
    <name evidence="2" type="ORF">HK105_205936</name>
</gene>
<dbReference type="SUPFAM" id="SSF52777">
    <property type="entry name" value="CoA-dependent acyltransferases"/>
    <property type="match status" value="1"/>
</dbReference>
<dbReference type="InterPro" id="IPR023213">
    <property type="entry name" value="CAT-like_dom_sf"/>
</dbReference>
<evidence type="ECO:0000313" key="3">
    <source>
        <dbReference type="Proteomes" id="UP001527925"/>
    </source>
</evidence>
<comment type="caution">
    <text evidence="2">The sequence shown here is derived from an EMBL/GenBank/DDBJ whole genome shotgun (WGS) entry which is preliminary data.</text>
</comment>
<dbReference type="InterPro" id="IPR052058">
    <property type="entry name" value="Alcohol_O-acetyltransferase"/>
</dbReference>
<keyword evidence="3" id="KW-1185">Reference proteome</keyword>
<dbReference type="EMBL" id="JADGIZ020000032">
    <property type="protein sequence ID" value="KAL2914585.1"/>
    <property type="molecule type" value="Genomic_DNA"/>
</dbReference>
<reference evidence="2 3" key="1">
    <citation type="submission" date="2023-09" db="EMBL/GenBank/DDBJ databases">
        <title>Pangenome analysis of Batrachochytrium dendrobatidis and related Chytrids.</title>
        <authorList>
            <person name="Yacoub M.N."/>
            <person name="Stajich J.E."/>
            <person name="James T.Y."/>
        </authorList>
    </citation>
    <scope>NUCLEOTIDE SEQUENCE [LARGE SCALE GENOMIC DNA]</scope>
    <source>
        <strain evidence="2 3">JEL0888</strain>
    </source>
</reference>
<feature type="region of interest" description="Disordered" evidence="1">
    <location>
        <begin position="238"/>
        <end position="260"/>
    </location>
</feature>